<evidence type="ECO:0000313" key="2">
    <source>
        <dbReference type="Proteomes" id="UP000034344"/>
    </source>
</evidence>
<evidence type="ECO:0000313" key="1">
    <source>
        <dbReference type="EMBL" id="KKQ01533.1"/>
    </source>
</evidence>
<sequence length="144" mass="16323">MNQKNYTPIDNLIEKLKKEKKTSISIGKESQPVPLTKEKSIEIKEAVEYEPDAETYPFVQKSHDTIVLPPDLQKLGLQPATTSQFSNYQNIKLPITDDQIVAGLHAPVTSSLRWLATFALYLLRKAHLGLKIIHGHAVRILRRI</sequence>
<dbReference type="EMBL" id="LBRS01000007">
    <property type="protein sequence ID" value="KKQ01533.1"/>
    <property type="molecule type" value="Genomic_DNA"/>
</dbReference>
<dbReference type="AlphaFoldDB" id="A0A0G0E3P4"/>
<gene>
    <name evidence="1" type="ORF">US11_C0007G0026</name>
</gene>
<comment type="caution">
    <text evidence="1">The sequence shown here is derived from an EMBL/GenBank/DDBJ whole genome shotgun (WGS) entry which is preliminary data.</text>
</comment>
<proteinExistence type="predicted"/>
<protein>
    <submittedName>
        <fullName evidence="1">Uncharacterized protein</fullName>
    </submittedName>
</protein>
<dbReference type="STRING" id="1618480.US11_C0007G0026"/>
<accession>A0A0G0E3P4</accession>
<dbReference type="Proteomes" id="UP000034344">
    <property type="component" value="Unassembled WGS sequence"/>
</dbReference>
<organism evidence="1 2">
    <name type="scientific">Candidatus Roizmanbacteria bacterium GW2011_GWA2_36_23</name>
    <dbReference type="NCBI Taxonomy" id="1618480"/>
    <lineage>
        <taxon>Bacteria</taxon>
        <taxon>Candidatus Roizmaniibacteriota</taxon>
    </lineage>
</organism>
<reference evidence="1 2" key="1">
    <citation type="journal article" date="2015" name="Nature">
        <title>rRNA introns, odd ribosomes, and small enigmatic genomes across a large radiation of phyla.</title>
        <authorList>
            <person name="Brown C.T."/>
            <person name="Hug L.A."/>
            <person name="Thomas B.C."/>
            <person name="Sharon I."/>
            <person name="Castelle C.J."/>
            <person name="Singh A."/>
            <person name="Wilkins M.J."/>
            <person name="Williams K.H."/>
            <person name="Banfield J.F."/>
        </authorList>
    </citation>
    <scope>NUCLEOTIDE SEQUENCE [LARGE SCALE GENOMIC DNA]</scope>
</reference>
<name>A0A0G0E3P4_9BACT</name>